<organism evidence="1 2">
    <name type="scientific">Rhodococcoides kyotonense</name>
    <dbReference type="NCBI Taxonomy" id="398843"/>
    <lineage>
        <taxon>Bacteria</taxon>
        <taxon>Bacillati</taxon>
        <taxon>Actinomycetota</taxon>
        <taxon>Actinomycetes</taxon>
        <taxon>Mycobacteriales</taxon>
        <taxon>Nocardiaceae</taxon>
        <taxon>Rhodococcoides</taxon>
    </lineage>
</organism>
<dbReference type="Proteomes" id="UP000077519">
    <property type="component" value="Unassembled WGS sequence"/>
</dbReference>
<evidence type="ECO:0008006" key="3">
    <source>
        <dbReference type="Google" id="ProtNLM"/>
    </source>
</evidence>
<dbReference type="RefSeq" id="WP_068426450.1">
    <property type="nucleotide sequence ID" value="NZ_LVHI01000013.1"/>
</dbReference>
<protein>
    <recommendedName>
        <fullName evidence="3">N-acetyltransferase domain-containing protein</fullName>
    </recommendedName>
</protein>
<comment type="caution">
    <text evidence="1">The sequence shown here is derived from an EMBL/GenBank/DDBJ whole genome shotgun (WGS) entry which is preliminary data.</text>
</comment>
<gene>
    <name evidence="1" type="ORF">A3K89_21410</name>
</gene>
<proteinExistence type="predicted"/>
<name>A0A177YEW8_9NOCA</name>
<sequence length="493" mass="54768">MYDGSVTDSPRLLLDTNVVIAHENDGSEPHLNAAAADTLVQLARHLGFELLLSSGTRSDFVNAPDQIRHARLRTLQKYYRVLDRVPENPLVRQQFPRHLSTNNAADLEVLSTYGTGFPTVLVTEDNAMRGRAARAGLTNVFDIDAAIDWLRELQDPALNNAASAAIVPAYQINRNADLFASLRSDYEPFDRWWSDKVVHQERPAIILGSPLAPDGLAVLKEETGTFELGERLLKICTFKVQDGSGSGQARRGELLLRAVIDYAAARNYPAMYLTAWPKHEKLVGWLKQFGFFQHTVTADGELVMAKHRVPPPGQVPLAPLDHAIRYGPRSLRIEEAHVVPIRHHYHDRLLPDSDDQGSLFENEPCGNAIRKAYLCRSNTRLLEPGHLLAFLRTKPDEEARVTAVGVVEQTLVSARPSQIAAFVRGRTVYDYQEIERMCSRGSVLAVLFRLDTRTSPPWPAATLRAAGVMSTSPQSIARVSKGGVAWIRTQLDA</sequence>
<evidence type="ECO:0000313" key="1">
    <source>
        <dbReference type="EMBL" id="OAK54063.1"/>
    </source>
</evidence>
<dbReference type="AlphaFoldDB" id="A0A177YEW8"/>
<keyword evidence="2" id="KW-1185">Reference proteome</keyword>
<evidence type="ECO:0000313" key="2">
    <source>
        <dbReference type="Proteomes" id="UP000077519"/>
    </source>
</evidence>
<dbReference type="EMBL" id="LVHI01000013">
    <property type="protein sequence ID" value="OAK54063.1"/>
    <property type="molecule type" value="Genomic_DNA"/>
</dbReference>
<accession>A0A177YEW8</accession>
<reference evidence="1 2" key="1">
    <citation type="submission" date="2016-03" db="EMBL/GenBank/DDBJ databases">
        <title>Genome sequence of Rhodococcus kyotonensis KB10.</title>
        <authorList>
            <person name="Jeong H."/>
            <person name="Hong C.E."/>
            <person name="Jo S.H."/>
            <person name="Park J.M."/>
        </authorList>
    </citation>
    <scope>NUCLEOTIDE SEQUENCE [LARGE SCALE GENOMIC DNA]</scope>
    <source>
        <strain evidence="1 2">KB10</strain>
    </source>
</reference>
<dbReference type="PROSITE" id="PS50890">
    <property type="entry name" value="PUA"/>
    <property type="match status" value="1"/>
</dbReference>